<accession>A0A2K2G786</accession>
<dbReference type="InterPro" id="IPR029062">
    <property type="entry name" value="Class_I_gatase-like"/>
</dbReference>
<comment type="caution">
    <text evidence="2">The sequence shown here is derived from an EMBL/GenBank/DDBJ whole genome shotgun (WGS) entry which is preliminary data.</text>
</comment>
<protein>
    <recommendedName>
        <fullName evidence="1">ThuA-like domain-containing protein</fullName>
    </recommendedName>
</protein>
<feature type="domain" description="ThuA-like" evidence="1">
    <location>
        <begin position="9"/>
        <end position="224"/>
    </location>
</feature>
<evidence type="ECO:0000313" key="3">
    <source>
        <dbReference type="Proteomes" id="UP000236327"/>
    </source>
</evidence>
<name>A0A2K2G786_9SPHN</name>
<sequence>MDKGGRRTVLIVTHTTGYRHASIEPAAQAIAEMARQAGLEPEQVADPSRFDRPLDTVRLIAFVSTTTRRKDVSTEWLVGPRRDVLQAFVRGGGGVLGIHGAADSHYGWPWYGSMIGARFARHPAGTPEGELARTKGRHVALKGMPRRFRHVDEWYWFTDMAADIRPLVTLSARSIGEEGSDHHPVSWAREFEGGRVFYTSLGHTEAAWHDPVVLEHVRGGLLWAARYPARQ</sequence>
<organism evidence="2 3">
    <name type="scientific">Novosphingobium guangzhouense</name>
    <dbReference type="NCBI Taxonomy" id="1850347"/>
    <lineage>
        <taxon>Bacteria</taxon>
        <taxon>Pseudomonadati</taxon>
        <taxon>Pseudomonadota</taxon>
        <taxon>Alphaproteobacteria</taxon>
        <taxon>Sphingomonadales</taxon>
        <taxon>Sphingomonadaceae</taxon>
        <taxon>Novosphingobium</taxon>
    </lineage>
</organism>
<dbReference type="PANTHER" id="PTHR40469">
    <property type="entry name" value="SECRETED GLYCOSYL HYDROLASE"/>
    <property type="match status" value="1"/>
</dbReference>
<reference evidence="2 3" key="1">
    <citation type="submission" date="2016-05" db="EMBL/GenBank/DDBJ databases">
        <title>Complete genome sequence of Novosphingobium guangzhouense SA925(T).</title>
        <authorList>
            <person name="Sha S."/>
        </authorList>
    </citation>
    <scope>NUCLEOTIDE SEQUENCE [LARGE SCALE GENOMIC DNA]</scope>
    <source>
        <strain evidence="2 3">SA925</strain>
    </source>
</reference>
<dbReference type="Gene3D" id="3.40.50.880">
    <property type="match status" value="1"/>
</dbReference>
<dbReference type="SUPFAM" id="SSF52317">
    <property type="entry name" value="Class I glutamine amidotransferase-like"/>
    <property type="match status" value="1"/>
</dbReference>
<dbReference type="EMBL" id="LYMM01000001">
    <property type="protein sequence ID" value="PNU06906.1"/>
    <property type="molecule type" value="Genomic_DNA"/>
</dbReference>
<dbReference type="PANTHER" id="PTHR40469:SF2">
    <property type="entry name" value="GALACTOSE-BINDING DOMAIN-LIKE SUPERFAMILY PROTEIN"/>
    <property type="match status" value="1"/>
</dbReference>
<evidence type="ECO:0000259" key="1">
    <source>
        <dbReference type="Pfam" id="PF06283"/>
    </source>
</evidence>
<dbReference type="Pfam" id="PF06283">
    <property type="entry name" value="ThuA"/>
    <property type="match status" value="1"/>
</dbReference>
<dbReference type="Proteomes" id="UP000236327">
    <property type="component" value="Unassembled WGS sequence"/>
</dbReference>
<evidence type="ECO:0000313" key="2">
    <source>
        <dbReference type="EMBL" id="PNU06906.1"/>
    </source>
</evidence>
<dbReference type="InterPro" id="IPR029010">
    <property type="entry name" value="ThuA-like"/>
</dbReference>
<proteinExistence type="predicted"/>
<keyword evidence="3" id="KW-1185">Reference proteome</keyword>
<gene>
    <name evidence="2" type="ORF">A8V01_00895</name>
</gene>
<dbReference type="AlphaFoldDB" id="A0A2K2G786"/>